<organism evidence="3 4">
    <name type="scientific">Faecalicatena acetigenes</name>
    <dbReference type="NCBI Taxonomy" id="2981790"/>
    <lineage>
        <taxon>Bacteria</taxon>
        <taxon>Bacillati</taxon>
        <taxon>Bacillota</taxon>
        <taxon>Clostridia</taxon>
        <taxon>Lachnospirales</taxon>
        <taxon>Lachnospiraceae</taxon>
        <taxon>Faecalicatena</taxon>
    </lineage>
</organism>
<dbReference type="InterPro" id="IPR010982">
    <property type="entry name" value="Lambda_DNA-bd_dom_sf"/>
</dbReference>
<reference evidence="3 4" key="1">
    <citation type="journal article" date="2021" name="ISME Commun">
        <title>Automated analysis of genomic sequences facilitates high-throughput and comprehensive description of bacteria.</title>
        <authorList>
            <person name="Hitch T.C.A."/>
        </authorList>
    </citation>
    <scope>NUCLEOTIDE SEQUENCE [LARGE SCALE GENOMIC DNA]</scope>
    <source>
        <strain evidence="3 4">H2_18</strain>
    </source>
</reference>
<evidence type="ECO:0000256" key="1">
    <source>
        <dbReference type="ARBA" id="ARBA00023125"/>
    </source>
</evidence>
<feature type="domain" description="HTH cro/C1-type" evidence="2">
    <location>
        <begin position="10"/>
        <end position="64"/>
    </location>
</feature>
<keyword evidence="1" id="KW-0238">DNA-binding</keyword>
<dbReference type="Proteomes" id="UP001652394">
    <property type="component" value="Unassembled WGS sequence"/>
</dbReference>
<sequence>MLSNTLGKRLKMLRKQHNLNQLELSKKLSIQRQTLSAYERGISVPNIFILIQLADIYGLTLDELVGRRPFQKKPDTAVAPFQDSESP</sequence>
<evidence type="ECO:0000313" key="4">
    <source>
        <dbReference type="Proteomes" id="UP001652394"/>
    </source>
</evidence>
<dbReference type="Gene3D" id="1.10.260.40">
    <property type="entry name" value="lambda repressor-like DNA-binding domains"/>
    <property type="match status" value="1"/>
</dbReference>
<comment type="caution">
    <text evidence="3">The sequence shown here is derived from an EMBL/GenBank/DDBJ whole genome shotgun (WGS) entry which is preliminary data.</text>
</comment>
<dbReference type="PANTHER" id="PTHR46558:SF11">
    <property type="entry name" value="HTH-TYPE TRANSCRIPTIONAL REGULATOR XRE"/>
    <property type="match status" value="1"/>
</dbReference>
<evidence type="ECO:0000313" key="3">
    <source>
        <dbReference type="EMBL" id="MCU6748585.1"/>
    </source>
</evidence>
<dbReference type="InterPro" id="IPR001387">
    <property type="entry name" value="Cro/C1-type_HTH"/>
</dbReference>
<dbReference type="SUPFAM" id="SSF47413">
    <property type="entry name" value="lambda repressor-like DNA-binding domains"/>
    <property type="match status" value="1"/>
</dbReference>
<dbReference type="SMART" id="SM00530">
    <property type="entry name" value="HTH_XRE"/>
    <property type="match status" value="1"/>
</dbReference>
<dbReference type="EMBL" id="JAOQJX010000026">
    <property type="protein sequence ID" value="MCU6748585.1"/>
    <property type="molecule type" value="Genomic_DNA"/>
</dbReference>
<name>A0ABT2TE76_9FIRM</name>
<protein>
    <submittedName>
        <fullName evidence="3">Helix-turn-helix domain-containing protein</fullName>
    </submittedName>
</protein>
<dbReference type="RefSeq" id="WP_059069839.1">
    <property type="nucleotide sequence ID" value="NZ_JAOQJX010000026.1"/>
</dbReference>
<dbReference type="CDD" id="cd00093">
    <property type="entry name" value="HTH_XRE"/>
    <property type="match status" value="1"/>
</dbReference>
<accession>A0ABT2TE76</accession>
<evidence type="ECO:0000259" key="2">
    <source>
        <dbReference type="PROSITE" id="PS50943"/>
    </source>
</evidence>
<dbReference type="Pfam" id="PF01381">
    <property type="entry name" value="HTH_3"/>
    <property type="match status" value="1"/>
</dbReference>
<dbReference type="PANTHER" id="PTHR46558">
    <property type="entry name" value="TRACRIPTIONAL REGULATORY PROTEIN-RELATED-RELATED"/>
    <property type="match status" value="1"/>
</dbReference>
<keyword evidence="4" id="KW-1185">Reference proteome</keyword>
<dbReference type="PROSITE" id="PS50943">
    <property type="entry name" value="HTH_CROC1"/>
    <property type="match status" value="1"/>
</dbReference>
<gene>
    <name evidence="3" type="ORF">OCV51_13130</name>
</gene>
<proteinExistence type="predicted"/>